<dbReference type="NCBIfam" id="TIGR00486">
    <property type="entry name" value="YbgI_SA1388"/>
    <property type="match status" value="1"/>
</dbReference>
<dbReference type="GO" id="GO:0005737">
    <property type="term" value="C:cytoplasm"/>
    <property type="evidence" value="ECO:0007669"/>
    <property type="project" value="TreeGrafter"/>
</dbReference>
<feature type="binding site" evidence="4">
    <location>
        <position position="65"/>
    </location>
    <ligand>
        <name>a divalent metal cation</name>
        <dbReference type="ChEBI" id="CHEBI:60240"/>
        <label>1</label>
    </ligand>
</feature>
<organism evidence="5 6">
    <name type="scientific">Sediminicurvatus halobius</name>
    <dbReference type="NCBI Taxonomy" id="2182432"/>
    <lineage>
        <taxon>Bacteria</taxon>
        <taxon>Pseudomonadati</taxon>
        <taxon>Pseudomonadota</taxon>
        <taxon>Gammaproteobacteria</taxon>
        <taxon>Chromatiales</taxon>
        <taxon>Ectothiorhodospiraceae</taxon>
        <taxon>Sediminicurvatus</taxon>
    </lineage>
</organism>
<comment type="similarity">
    <text evidence="1">Belongs to the GTP cyclohydrolase I type 2/NIF3 family.</text>
</comment>
<dbReference type="Gene3D" id="3.40.1390.30">
    <property type="entry name" value="NIF3 (NGG1p interacting factor 3)-like"/>
    <property type="match status" value="2"/>
</dbReference>
<dbReference type="RefSeq" id="WP_109675977.1">
    <property type="nucleotide sequence ID" value="NZ_CP086615.1"/>
</dbReference>
<proteinExistence type="inferred from homology"/>
<dbReference type="Proteomes" id="UP000245474">
    <property type="component" value="Unassembled WGS sequence"/>
</dbReference>
<accession>A0A2U2N7M1</accession>
<dbReference type="InterPro" id="IPR036069">
    <property type="entry name" value="DUF34/NIF3_sf"/>
</dbReference>
<dbReference type="Pfam" id="PF01784">
    <property type="entry name" value="DUF34_NIF3"/>
    <property type="match status" value="1"/>
</dbReference>
<feature type="binding site" evidence="4">
    <location>
        <position position="64"/>
    </location>
    <ligand>
        <name>a divalent metal cation</name>
        <dbReference type="ChEBI" id="CHEBI:60240"/>
        <label>2</label>
    </ligand>
</feature>
<feature type="binding site" evidence="4">
    <location>
        <position position="102"/>
    </location>
    <ligand>
        <name>a divalent metal cation</name>
        <dbReference type="ChEBI" id="CHEBI:60240"/>
        <label>1</label>
    </ligand>
</feature>
<comment type="caution">
    <text evidence="5">The sequence shown here is derived from an EMBL/GenBank/DDBJ whole genome shotgun (WGS) entry which is preliminary data.</text>
</comment>
<dbReference type="PANTHER" id="PTHR13799:SF14">
    <property type="entry name" value="GTP CYCLOHYDROLASE 1 TYPE 2 HOMOLOG"/>
    <property type="match status" value="1"/>
</dbReference>
<dbReference type="SUPFAM" id="SSF102705">
    <property type="entry name" value="NIF3 (NGG1p interacting factor 3)-like"/>
    <property type="match status" value="1"/>
</dbReference>
<feature type="binding site" evidence="4">
    <location>
        <position position="224"/>
    </location>
    <ligand>
        <name>a divalent metal cation</name>
        <dbReference type="ChEBI" id="CHEBI:60240"/>
        <label>1</label>
    </ligand>
</feature>
<evidence type="ECO:0000256" key="1">
    <source>
        <dbReference type="ARBA" id="ARBA00006964"/>
    </source>
</evidence>
<evidence type="ECO:0000313" key="5">
    <source>
        <dbReference type="EMBL" id="PWG65191.1"/>
    </source>
</evidence>
<dbReference type="GO" id="GO:0046872">
    <property type="term" value="F:metal ion binding"/>
    <property type="evidence" value="ECO:0007669"/>
    <property type="project" value="UniProtKB-KW"/>
</dbReference>
<evidence type="ECO:0000313" key="6">
    <source>
        <dbReference type="Proteomes" id="UP000245474"/>
    </source>
</evidence>
<dbReference type="InterPro" id="IPR002678">
    <property type="entry name" value="DUF34/NIF3"/>
</dbReference>
<sequence length="252" mass="26824">MVQISKLVDDCDARLDAAAIADFCPNGLQVAGRDDVRRLVSGVTASTALLDAALACEADAVLVHHGYFWKGEDARIVGMKAARIRRLIRHDVSLIAYHLPLDVHPELGNNACLAEVLGVPSPAREPAMGVAGLLWHGALAEALNADALAARIGEALQRPPVHVGDGPARIRRIAWCSGGAQKLLPQAAALGVDAFVSGEISEQTTHEARELGVHYFAAGHHATERGGVQALGRWLAQRHGLEHRFIDIDNPA</sequence>
<dbReference type="FunFam" id="3.40.1390.30:FF:000002">
    <property type="entry name" value="Nif3-like dinuclear metal center protein"/>
    <property type="match status" value="1"/>
</dbReference>
<evidence type="ECO:0000256" key="4">
    <source>
        <dbReference type="PIRSR" id="PIRSR602678-1"/>
    </source>
</evidence>
<keyword evidence="3 4" id="KW-0479">Metal-binding</keyword>
<dbReference type="AlphaFoldDB" id="A0A2U2N7M1"/>
<name>A0A2U2N7M1_9GAMM</name>
<protein>
    <recommendedName>
        <fullName evidence="2">GTP cyclohydrolase 1 type 2 homolog</fullName>
    </recommendedName>
</protein>
<evidence type="ECO:0000256" key="2">
    <source>
        <dbReference type="ARBA" id="ARBA00022112"/>
    </source>
</evidence>
<evidence type="ECO:0000256" key="3">
    <source>
        <dbReference type="ARBA" id="ARBA00022723"/>
    </source>
</evidence>
<reference evidence="5 6" key="1">
    <citation type="submission" date="2018-05" db="EMBL/GenBank/DDBJ databases">
        <title>Spiribacter halobius sp. nov., a moderately halophilic bacterium isolated from marine solar saltern.</title>
        <authorList>
            <person name="Zheng W.-S."/>
            <person name="Lu D.-C."/>
            <person name="Du Z.-J."/>
        </authorList>
    </citation>
    <scope>NUCLEOTIDE SEQUENCE [LARGE SCALE GENOMIC DNA]</scope>
    <source>
        <strain evidence="5 6">E85</strain>
    </source>
</reference>
<dbReference type="OrthoDB" id="9800881at2"/>
<dbReference type="PANTHER" id="PTHR13799">
    <property type="entry name" value="NGG1 INTERACTING FACTOR 3"/>
    <property type="match status" value="1"/>
</dbReference>
<keyword evidence="6" id="KW-1185">Reference proteome</keyword>
<gene>
    <name evidence="5" type="ORF">DEM34_02650</name>
</gene>
<feature type="binding site" evidence="4">
    <location>
        <position position="220"/>
    </location>
    <ligand>
        <name>a divalent metal cation</name>
        <dbReference type="ChEBI" id="CHEBI:60240"/>
        <label>1</label>
    </ligand>
</feature>
<dbReference type="EMBL" id="QFFI01000003">
    <property type="protein sequence ID" value="PWG65191.1"/>
    <property type="molecule type" value="Genomic_DNA"/>
</dbReference>